<gene>
    <name evidence="2" type="ORF">D6D22_06981</name>
</gene>
<accession>A0A4S8XKH8</accession>
<proteinExistence type="predicted"/>
<feature type="region of interest" description="Disordered" evidence="1">
    <location>
        <begin position="59"/>
        <end position="152"/>
    </location>
</feature>
<comment type="caution">
    <text evidence="2">The sequence shown here is derived from an EMBL/GenBank/DDBJ whole genome shotgun (WGS) entry which is preliminary data.</text>
</comment>
<evidence type="ECO:0000313" key="2">
    <source>
        <dbReference type="EMBL" id="THW37947.1"/>
    </source>
</evidence>
<feature type="compositionally biased region" description="Basic residues" evidence="1">
    <location>
        <begin position="71"/>
        <end position="83"/>
    </location>
</feature>
<dbReference type="EMBL" id="QZAL01000112">
    <property type="protein sequence ID" value="THW37947.1"/>
    <property type="molecule type" value="Genomic_DNA"/>
</dbReference>
<evidence type="ECO:0000313" key="3">
    <source>
        <dbReference type="Proteomes" id="UP000310687"/>
    </source>
</evidence>
<feature type="region of interest" description="Disordered" evidence="1">
    <location>
        <begin position="1"/>
        <end position="28"/>
    </location>
</feature>
<dbReference type="Proteomes" id="UP000310687">
    <property type="component" value="Unassembled WGS sequence"/>
</dbReference>
<name>A0A4S8XKH8_AURPU</name>
<evidence type="ECO:0000256" key="1">
    <source>
        <dbReference type="SAM" id="MobiDB-lite"/>
    </source>
</evidence>
<reference evidence="2 3" key="1">
    <citation type="submission" date="2018-10" db="EMBL/GenBank/DDBJ databases">
        <title>Fifty Aureobasidium pullulans genomes reveal a recombining polyextremotolerant generalist.</title>
        <authorList>
            <person name="Gostincar C."/>
            <person name="Turk M."/>
            <person name="Zajc J."/>
            <person name="Gunde-Cimerman N."/>
        </authorList>
    </citation>
    <scope>NUCLEOTIDE SEQUENCE [LARGE SCALE GENOMIC DNA]</scope>
    <source>
        <strain evidence="2 3">EXF-11013</strain>
    </source>
</reference>
<organism evidence="2 3">
    <name type="scientific">Aureobasidium pullulans</name>
    <name type="common">Black yeast</name>
    <name type="synonym">Pullularia pullulans</name>
    <dbReference type="NCBI Taxonomy" id="5580"/>
    <lineage>
        <taxon>Eukaryota</taxon>
        <taxon>Fungi</taxon>
        <taxon>Dikarya</taxon>
        <taxon>Ascomycota</taxon>
        <taxon>Pezizomycotina</taxon>
        <taxon>Dothideomycetes</taxon>
        <taxon>Dothideomycetidae</taxon>
        <taxon>Dothideales</taxon>
        <taxon>Saccotheciaceae</taxon>
        <taxon>Aureobasidium</taxon>
    </lineage>
</organism>
<sequence length="152" mass="17412">MGDDPIKLDTSTAATDLDQDDPHGIFESTRSYRPIISVRRDHAGHYTIDSSRRKFASLAQALDGPTEEKRKKMMRKQKKKKKRSRDEPYKAKKVTLDVSYEIESSSDSDSEEEQGKEKASEDEKEDVAIPDALFKTPKTAQQEMRPRPRRAL</sequence>
<protein>
    <submittedName>
        <fullName evidence="2">Uncharacterized protein</fullName>
    </submittedName>
</protein>
<dbReference type="AlphaFoldDB" id="A0A4S8XKH8"/>